<feature type="region of interest" description="Disordered" evidence="5">
    <location>
        <begin position="21"/>
        <end position="76"/>
    </location>
</feature>
<dbReference type="Pfam" id="PF00877">
    <property type="entry name" value="NLPC_P60"/>
    <property type="match status" value="1"/>
</dbReference>
<dbReference type="Gene3D" id="3.90.1720.10">
    <property type="entry name" value="endopeptidase domain like (from Nostoc punctiforme)"/>
    <property type="match status" value="1"/>
</dbReference>
<dbReference type="RefSeq" id="WP_073215470.1">
    <property type="nucleotide sequence ID" value="NZ_FNNS01000005.1"/>
</dbReference>
<name>A0A1M6D1B9_9FLAO</name>
<keyword evidence="3" id="KW-0378">Hydrolase</keyword>
<evidence type="ECO:0000256" key="5">
    <source>
        <dbReference type="SAM" id="MobiDB-lite"/>
    </source>
</evidence>
<keyword evidence="4" id="KW-0788">Thiol protease</keyword>
<dbReference type="EMBL" id="FQYV01000004">
    <property type="protein sequence ID" value="SHI67057.1"/>
    <property type="molecule type" value="Genomic_DNA"/>
</dbReference>
<keyword evidence="2" id="KW-0645">Protease</keyword>
<accession>A0A1M6D1B9</accession>
<comment type="similarity">
    <text evidence="1">Belongs to the peptidase C40 family.</text>
</comment>
<dbReference type="PANTHER" id="PTHR47053">
    <property type="entry name" value="MUREIN DD-ENDOPEPTIDASE MEPH-RELATED"/>
    <property type="match status" value="1"/>
</dbReference>
<keyword evidence="8" id="KW-1185">Reference proteome</keyword>
<dbReference type="PROSITE" id="PS51257">
    <property type="entry name" value="PROKAR_LIPOPROTEIN"/>
    <property type="match status" value="1"/>
</dbReference>
<dbReference type="GO" id="GO:0008234">
    <property type="term" value="F:cysteine-type peptidase activity"/>
    <property type="evidence" value="ECO:0007669"/>
    <property type="project" value="UniProtKB-KW"/>
</dbReference>
<proteinExistence type="inferred from homology"/>
<feature type="compositionally biased region" description="Basic residues" evidence="5">
    <location>
        <begin position="22"/>
        <end position="33"/>
    </location>
</feature>
<feature type="domain" description="NlpC/P60" evidence="6">
    <location>
        <begin position="77"/>
        <end position="203"/>
    </location>
</feature>
<gene>
    <name evidence="7" type="ORF">SAMN04487908_104129</name>
</gene>
<dbReference type="PROSITE" id="PS51935">
    <property type="entry name" value="NLPC_P60"/>
    <property type="match status" value="1"/>
</dbReference>
<dbReference type="Proteomes" id="UP000184172">
    <property type="component" value="Unassembled WGS sequence"/>
</dbReference>
<evidence type="ECO:0000256" key="2">
    <source>
        <dbReference type="ARBA" id="ARBA00022670"/>
    </source>
</evidence>
<evidence type="ECO:0000259" key="6">
    <source>
        <dbReference type="PROSITE" id="PS51935"/>
    </source>
</evidence>
<dbReference type="InterPro" id="IPR051202">
    <property type="entry name" value="Peptidase_C40"/>
</dbReference>
<evidence type="ECO:0000256" key="1">
    <source>
        <dbReference type="ARBA" id="ARBA00007074"/>
    </source>
</evidence>
<evidence type="ECO:0000256" key="3">
    <source>
        <dbReference type="ARBA" id="ARBA00022801"/>
    </source>
</evidence>
<dbReference type="OrthoDB" id="9807055at2"/>
<evidence type="ECO:0000313" key="8">
    <source>
        <dbReference type="Proteomes" id="UP000184172"/>
    </source>
</evidence>
<evidence type="ECO:0000313" key="7">
    <source>
        <dbReference type="EMBL" id="SHI67057.1"/>
    </source>
</evidence>
<dbReference type="STRING" id="797419.SAMN05216556_105129"/>
<organism evidence="7 8">
    <name type="scientific">Aequorivita viscosa</name>
    <dbReference type="NCBI Taxonomy" id="797419"/>
    <lineage>
        <taxon>Bacteria</taxon>
        <taxon>Pseudomonadati</taxon>
        <taxon>Bacteroidota</taxon>
        <taxon>Flavobacteriia</taxon>
        <taxon>Flavobacteriales</taxon>
        <taxon>Flavobacteriaceae</taxon>
        <taxon>Aequorivita</taxon>
    </lineage>
</organism>
<dbReference type="AlphaFoldDB" id="A0A1M6D1B9"/>
<evidence type="ECO:0000256" key="4">
    <source>
        <dbReference type="ARBA" id="ARBA00022807"/>
    </source>
</evidence>
<dbReference type="InterPro" id="IPR038765">
    <property type="entry name" value="Papain-like_cys_pep_sf"/>
</dbReference>
<dbReference type="InterPro" id="IPR000064">
    <property type="entry name" value="NLP_P60_dom"/>
</dbReference>
<feature type="compositionally biased region" description="Basic and acidic residues" evidence="5">
    <location>
        <begin position="54"/>
        <end position="76"/>
    </location>
</feature>
<dbReference type="PANTHER" id="PTHR47053:SF4">
    <property type="entry name" value="ENDOPEPTIDASE LYTE-RELATED"/>
    <property type="match status" value="1"/>
</dbReference>
<dbReference type="SUPFAM" id="SSF54001">
    <property type="entry name" value="Cysteine proteinases"/>
    <property type="match status" value="1"/>
</dbReference>
<protein>
    <submittedName>
        <fullName evidence="7">NlpC/P60 family protein</fullName>
    </submittedName>
</protein>
<sequence>MKKIVLLFFLSLFIISCGSNRNHGRTSSKSSHHSRSDNRINSHHSNNRVATTRTKTEPKEKRKEDRSESKGIEKDSHSVKQEIIDYAKTFQGTRYKFGGTTRSGMDCSGLISVAFQKENIELPRVSREMATQGVRISLKNVEKGDLVFFKTSSRNVINHVGLVVETDRGEIKFIHSSTRAGVIISSLEETYWKKAFVEVRRVI</sequence>
<reference evidence="8" key="1">
    <citation type="submission" date="2016-11" db="EMBL/GenBank/DDBJ databases">
        <authorList>
            <person name="Varghese N."/>
            <person name="Submissions S."/>
        </authorList>
    </citation>
    <scope>NUCLEOTIDE SEQUENCE [LARGE SCALE GENOMIC DNA]</scope>
    <source>
        <strain evidence="8">DSM 26349</strain>
    </source>
</reference>
<dbReference type="GO" id="GO:0006508">
    <property type="term" value="P:proteolysis"/>
    <property type="evidence" value="ECO:0007669"/>
    <property type="project" value="UniProtKB-KW"/>
</dbReference>